<dbReference type="Pfam" id="PF13938">
    <property type="entry name" value="DUF4213"/>
    <property type="match status" value="1"/>
</dbReference>
<evidence type="ECO:0000259" key="1">
    <source>
        <dbReference type="Pfam" id="PF04016"/>
    </source>
</evidence>
<evidence type="ECO:0008006" key="5">
    <source>
        <dbReference type="Google" id="ProtNLM"/>
    </source>
</evidence>
<dbReference type="Pfam" id="PF04016">
    <property type="entry name" value="DUF364"/>
    <property type="match status" value="1"/>
</dbReference>
<feature type="domain" description="DUF4213" evidence="2">
    <location>
        <begin position="8"/>
        <end position="85"/>
    </location>
</feature>
<dbReference type="AlphaFoldDB" id="A0A8D5ZDW2"/>
<dbReference type="EMBL" id="AP024597">
    <property type="protein sequence ID" value="BCU69328.1"/>
    <property type="molecule type" value="Genomic_DNA"/>
</dbReference>
<name>A0A8D5ZDW2_9CREN</name>
<dbReference type="SUPFAM" id="SSF159713">
    <property type="entry name" value="Dhaf3308-like"/>
    <property type="match status" value="1"/>
</dbReference>
<sequence>MILEEIINELRFALKGKKITNSCVGVAFSVSLLSDGSLGISHTILDGENSLSGEIMGSEAEDVVGKLTSNPLERSVTLSILNAVSYLPSYERGDPLDHLEGNKLCLFGYSPVVETNKFSSILIYDFKNPDPQNLGKVIIKPYSSLASESCNTAVIFASALVAGYTENILKKISADHLILSGVSSVYAPSTLRSYGFEYVSKIEPLDKFRAFRTVCEGGSGRQLAKYTYKIYTKL</sequence>
<evidence type="ECO:0000259" key="2">
    <source>
        <dbReference type="Pfam" id="PF13938"/>
    </source>
</evidence>
<organism evidence="3 4">
    <name type="scientific">Stygiolobus caldivivus</name>
    <dbReference type="NCBI Taxonomy" id="2824673"/>
    <lineage>
        <taxon>Archaea</taxon>
        <taxon>Thermoproteota</taxon>
        <taxon>Thermoprotei</taxon>
        <taxon>Sulfolobales</taxon>
        <taxon>Sulfolobaceae</taxon>
        <taxon>Stygiolobus</taxon>
    </lineage>
</organism>
<keyword evidence="4" id="KW-1185">Reference proteome</keyword>
<dbReference type="GeneID" id="66162383"/>
<dbReference type="KEGG" id="csty:KN1_06250"/>
<protein>
    <recommendedName>
        <fullName evidence="5">Heavy-metal chelation domain-containing protein</fullName>
    </recommendedName>
</protein>
<accession>A0A8D5ZDW2</accession>
<proteinExistence type="predicted"/>
<feature type="domain" description="Putative heavy-metal chelation" evidence="1">
    <location>
        <begin position="96"/>
        <end position="231"/>
    </location>
</feature>
<evidence type="ECO:0000313" key="4">
    <source>
        <dbReference type="Proteomes" id="UP000825123"/>
    </source>
</evidence>
<dbReference type="InterPro" id="IPR025251">
    <property type="entry name" value="DUF4213"/>
</dbReference>
<dbReference type="Proteomes" id="UP000825123">
    <property type="component" value="Chromosome"/>
</dbReference>
<gene>
    <name evidence="3" type="ORF">KN1_06250</name>
</gene>
<dbReference type="InterPro" id="IPR007161">
    <property type="entry name" value="DUF364"/>
</dbReference>
<reference evidence="3 4" key="1">
    <citation type="submission" date="2021-04" db="EMBL/GenBank/DDBJ databases">
        <title>Complete genome sequence of Stygiolobus sp. KN-1.</title>
        <authorList>
            <person name="Nakamura K."/>
            <person name="Sakai H."/>
            <person name="Kurosawa N."/>
        </authorList>
    </citation>
    <scope>NUCLEOTIDE SEQUENCE [LARGE SCALE GENOMIC DNA]</scope>
    <source>
        <strain evidence="3 4">KN-1</strain>
    </source>
</reference>
<dbReference type="RefSeq" id="WP_221289367.1">
    <property type="nucleotide sequence ID" value="NZ_AP024597.1"/>
</dbReference>
<evidence type="ECO:0000313" key="3">
    <source>
        <dbReference type="EMBL" id="BCU69328.1"/>
    </source>
</evidence>